<dbReference type="EMBL" id="KV454434">
    <property type="protein sequence ID" value="ODQ78767.1"/>
    <property type="molecule type" value="Genomic_DNA"/>
</dbReference>
<evidence type="ECO:0000256" key="1">
    <source>
        <dbReference type="ARBA" id="ARBA00025733"/>
    </source>
</evidence>
<dbReference type="STRING" id="984486.A0A1E3QP60"/>
<dbReference type="PANTHER" id="PTHR22932:SF1">
    <property type="entry name" value="CO-CHAPERONE PROTEIN DAF-41"/>
    <property type="match status" value="1"/>
</dbReference>
<dbReference type="GO" id="GO:0051879">
    <property type="term" value="F:Hsp90 protein binding"/>
    <property type="evidence" value="ECO:0007669"/>
    <property type="project" value="InterPro"/>
</dbReference>
<evidence type="ECO:0000313" key="4">
    <source>
        <dbReference type="EMBL" id="ODQ78767.1"/>
    </source>
</evidence>
<sequence length="196" mass="22276">MANVPEVLWAQRSHVTDPSRNLISLAVKVVDPDHLESHLTNTSLTFSALRLKAPDLLGHASTPHTIKYKFHIDFFDNIDSERSHYEVTGSHVLYKLFKKTIGIEYWPRLTKEKVKLHFLKTDFDRWVDEDDQGDLDDEENDTFTERFPLVTPNNGASLDTRNLAVLQEELGSKSPTTAMAEFEAATASDQESSDDE</sequence>
<evidence type="ECO:0000256" key="2">
    <source>
        <dbReference type="SAM" id="MobiDB-lite"/>
    </source>
</evidence>
<proteinExistence type="inferred from homology"/>
<accession>A0A1E3QP60</accession>
<dbReference type="OrthoDB" id="1564555at2759"/>
<keyword evidence="5" id="KW-1185">Reference proteome</keyword>
<dbReference type="InterPro" id="IPR045250">
    <property type="entry name" value="p23-like"/>
</dbReference>
<dbReference type="GO" id="GO:0051131">
    <property type="term" value="P:chaperone-mediated protein complex assembly"/>
    <property type="evidence" value="ECO:0007669"/>
    <property type="project" value="TreeGrafter"/>
</dbReference>
<dbReference type="InterPro" id="IPR007052">
    <property type="entry name" value="CS_dom"/>
</dbReference>
<dbReference type="Gene3D" id="2.60.40.790">
    <property type="match status" value="1"/>
</dbReference>
<dbReference type="GO" id="GO:0006457">
    <property type="term" value="P:protein folding"/>
    <property type="evidence" value="ECO:0007669"/>
    <property type="project" value="TreeGrafter"/>
</dbReference>
<protein>
    <recommendedName>
        <fullName evidence="3">CS domain-containing protein</fullName>
    </recommendedName>
</protein>
<dbReference type="CDD" id="cd06465">
    <property type="entry name" value="p23_hB-ind1_like"/>
    <property type="match status" value="1"/>
</dbReference>
<dbReference type="GeneID" id="30150750"/>
<dbReference type="RefSeq" id="XP_018984095.1">
    <property type="nucleotide sequence ID" value="XM_019132897.1"/>
</dbReference>
<dbReference type="GO" id="GO:0005829">
    <property type="term" value="C:cytosol"/>
    <property type="evidence" value="ECO:0007669"/>
    <property type="project" value="TreeGrafter"/>
</dbReference>
<dbReference type="GO" id="GO:0051087">
    <property type="term" value="F:protein-folding chaperone binding"/>
    <property type="evidence" value="ECO:0007669"/>
    <property type="project" value="TreeGrafter"/>
</dbReference>
<name>A0A1E3QP60_9ASCO</name>
<gene>
    <name evidence="4" type="ORF">BABINDRAFT_9004</name>
</gene>
<dbReference type="AlphaFoldDB" id="A0A1E3QP60"/>
<feature type="compositionally biased region" description="Low complexity" evidence="2">
    <location>
        <begin position="176"/>
        <end position="187"/>
    </location>
</feature>
<evidence type="ECO:0000313" key="5">
    <source>
        <dbReference type="Proteomes" id="UP000094336"/>
    </source>
</evidence>
<organism evidence="4 5">
    <name type="scientific">Babjeviella inositovora NRRL Y-12698</name>
    <dbReference type="NCBI Taxonomy" id="984486"/>
    <lineage>
        <taxon>Eukaryota</taxon>
        <taxon>Fungi</taxon>
        <taxon>Dikarya</taxon>
        <taxon>Ascomycota</taxon>
        <taxon>Saccharomycotina</taxon>
        <taxon>Pichiomycetes</taxon>
        <taxon>Serinales incertae sedis</taxon>
        <taxon>Babjeviella</taxon>
    </lineage>
</organism>
<dbReference type="InterPro" id="IPR008978">
    <property type="entry name" value="HSP20-like_chaperone"/>
</dbReference>
<feature type="region of interest" description="Disordered" evidence="2">
    <location>
        <begin position="170"/>
        <end position="196"/>
    </location>
</feature>
<evidence type="ECO:0000259" key="3">
    <source>
        <dbReference type="PROSITE" id="PS51203"/>
    </source>
</evidence>
<dbReference type="SUPFAM" id="SSF49764">
    <property type="entry name" value="HSP20-like chaperones"/>
    <property type="match status" value="1"/>
</dbReference>
<dbReference type="GO" id="GO:0005634">
    <property type="term" value="C:nucleus"/>
    <property type="evidence" value="ECO:0007669"/>
    <property type="project" value="TreeGrafter"/>
</dbReference>
<feature type="domain" description="CS" evidence="3">
    <location>
        <begin position="2"/>
        <end position="110"/>
    </location>
</feature>
<dbReference type="PROSITE" id="PS51203">
    <property type="entry name" value="CS"/>
    <property type="match status" value="1"/>
</dbReference>
<comment type="similarity">
    <text evidence="1">Belongs to the p23/wos2 family.</text>
</comment>
<dbReference type="PANTHER" id="PTHR22932">
    <property type="entry name" value="TELOMERASE-BINDING PROTEIN P23 HSP90 CO-CHAPERONE"/>
    <property type="match status" value="1"/>
</dbReference>
<reference evidence="5" key="1">
    <citation type="submission" date="2016-05" db="EMBL/GenBank/DDBJ databases">
        <title>Comparative genomics of biotechnologically important yeasts.</title>
        <authorList>
            <consortium name="DOE Joint Genome Institute"/>
            <person name="Riley R."/>
            <person name="Haridas S."/>
            <person name="Wolfe K.H."/>
            <person name="Lopes M.R."/>
            <person name="Hittinger C.T."/>
            <person name="Goker M."/>
            <person name="Salamov A."/>
            <person name="Wisecaver J."/>
            <person name="Long T.M."/>
            <person name="Aerts A.L."/>
            <person name="Barry K."/>
            <person name="Choi C."/>
            <person name="Clum A."/>
            <person name="Coughlan A.Y."/>
            <person name="Deshpande S."/>
            <person name="Douglass A.P."/>
            <person name="Hanson S.J."/>
            <person name="Klenk H.-P."/>
            <person name="Labutti K."/>
            <person name="Lapidus A."/>
            <person name="Lindquist E."/>
            <person name="Lipzen A."/>
            <person name="Meier-Kolthoff J.P."/>
            <person name="Ohm R.A."/>
            <person name="Otillar R.P."/>
            <person name="Pangilinan J."/>
            <person name="Peng Y."/>
            <person name="Rokas A."/>
            <person name="Rosa C.A."/>
            <person name="Scheuner C."/>
            <person name="Sibirny A.A."/>
            <person name="Slot J.C."/>
            <person name="Stielow J.B."/>
            <person name="Sun H."/>
            <person name="Kurtzman C.P."/>
            <person name="Blackwell M."/>
            <person name="Grigoriev I.V."/>
            <person name="Jeffries T.W."/>
        </authorList>
    </citation>
    <scope>NUCLEOTIDE SEQUENCE [LARGE SCALE GENOMIC DNA]</scope>
    <source>
        <strain evidence="5">NRRL Y-12698</strain>
    </source>
</reference>
<dbReference type="Proteomes" id="UP000094336">
    <property type="component" value="Unassembled WGS sequence"/>
</dbReference>